<accession>A0A0U1R2M5</accession>
<dbReference type="EMBL" id="CP000720">
    <property type="protein sequence ID" value="ABS49536.1"/>
    <property type="molecule type" value="Genomic_DNA"/>
</dbReference>
<name>A0A0U1R2M5_YERP3</name>
<organism evidence="2 3">
    <name type="scientific">Yersinia pseudotuberculosis serotype O:1b (strain IP 31758)</name>
    <dbReference type="NCBI Taxonomy" id="349747"/>
    <lineage>
        <taxon>Bacteria</taxon>
        <taxon>Pseudomonadati</taxon>
        <taxon>Pseudomonadota</taxon>
        <taxon>Gammaproteobacteria</taxon>
        <taxon>Enterobacterales</taxon>
        <taxon>Yersiniaceae</taxon>
        <taxon>Yersinia</taxon>
    </lineage>
</organism>
<dbReference type="HOGENOM" id="CLU_3279080_0_0_6"/>
<proteinExistence type="predicted"/>
<gene>
    <name evidence="2" type="ordered locus">YpsIP31758_1662</name>
</gene>
<dbReference type="KEGG" id="ypi:YpsIP31758_1662"/>
<keyword evidence="1" id="KW-0812">Transmembrane</keyword>
<keyword evidence="1" id="KW-1133">Transmembrane helix</keyword>
<evidence type="ECO:0000256" key="1">
    <source>
        <dbReference type="SAM" id="Phobius"/>
    </source>
</evidence>
<reference evidence="2 3" key="1">
    <citation type="journal article" date="2007" name="PLoS Genet.">
        <title>The complete genome sequence of Yersinia pseudotuberculosis IP31758, the causative agent of Far East scarlet-like fever.</title>
        <authorList>
            <person name="Eppinger M."/>
            <person name="Rosovitz M.J."/>
            <person name="Fricke W.F."/>
            <person name="Rasko D.A."/>
            <person name="Kokorina G."/>
            <person name="Fayolle C."/>
            <person name="Lindler L.E."/>
            <person name="Carniel E."/>
            <person name="Ravel J."/>
        </authorList>
    </citation>
    <scope>NUCLEOTIDE SEQUENCE [LARGE SCALE GENOMIC DNA]</scope>
    <source>
        <strain evidence="2 3">IP 31758</strain>
    </source>
</reference>
<protein>
    <submittedName>
        <fullName evidence="2">Uncharacterized protein</fullName>
    </submittedName>
</protein>
<dbReference type="Proteomes" id="UP000002412">
    <property type="component" value="Chromosome"/>
</dbReference>
<evidence type="ECO:0000313" key="2">
    <source>
        <dbReference type="EMBL" id="ABS49536.1"/>
    </source>
</evidence>
<feature type="transmembrane region" description="Helical" evidence="1">
    <location>
        <begin position="20"/>
        <end position="40"/>
    </location>
</feature>
<evidence type="ECO:0000313" key="3">
    <source>
        <dbReference type="Proteomes" id="UP000002412"/>
    </source>
</evidence>
<sequence length="41" mass="4756">MLSVNNRCHLSQLPVVALKINKFLGTYSVVAFLQLELFWVY</sequence>
<keyword evidence="1" id="KW-0472">Membrane</keyword>
<dbReference type="AlphaFoldDB" id="A0A0U1R2M5"/>